<dbReference type="GO" id="GO:0006310">
    <property type="term" value="P:DNA recombination"/>
    <property type="evidence" value="ECO:0007669"/>
    <property type="project" value="InterPro"/>
</dbReference>
<evidence type="ECO:0000313" key="2">
    <source>
        <dbReference type="EMBL" id="CAD7202817.1"/>
    </source>
</evidence>
<dbReference type="Pfam" id="PF09588">
    <property type="entry name" value="YqaJ"/>
    <property type="match status" value="1"/>
</dbReference>
<dbReference type="GO" id="GO:0006281">
    <property type="term" value="P:DNA repair"/>
    <property type="evidence" value="ECO:0007669"/>
    <property type="project" value="UniProtKB-ARBA"/>
</dbReference>
<dbReference type="NCBIfam" id="TIGR01913">
    <property type="entry name" value="bet_lambda"/>
    <property type="match status" value="1"/>
</dbReference>
<dbReference type="PANTHER" id="PTHR46609:SF6">
    <property type="entry name" value="EXONUCLEASE, PHAGE-TYPE_RECB, C-TERMINAL DOMAIN-CONTAINING PROTEIN-RELATED"/>
    <property type="match status" value="1"/>
</dbReference>
<dbReference type="SUPFAM" id="SSF52980">
    <property type="entry name" value="Restriction endonuclease-like"/>
    <property type="match status" value="1"/>
</dbReference>
<gene>
    <name evidence="2" type="ORF">TDIB3V08_LOCUS8997</name>
</gene>
<protein>
    <recommendedName>
        <fullName evidence="1">YqaJ viral recombinase domain-containing protein</fullName>
    </recommendedName>
</protein>
<dbReference type="InterPro" id="IPR011335">
    <property type="entry name" value="Restrct_endonuc-II-like"/>
</dbReference>
<name>A0A7R8VU07_TIMDO</name>
<dbReference type="GO" id="GO:0003677">
    <property type="term" value="F:DNA binding"/>
    <property type="evidence" value="ECO:0007669"/>
    <property type="project" value="InterPro"/>
</dbReference>
<dbReference type="PANTHER" id="PTHR46609">
    <property type="entry name" value="EXONUCLEASE, PHAGE-TYPE/RECB, C-TERMINAL DOMAIN-CONTAINING PROTEIN"/>
    <property type="match status" value="1"/>
</dbReference>
<reference evidence="2" key="1">
    <citation type="submission" date="2020-11" db="EMBL/GenBank/DDBJ databases">
        <authorList>
            <person name="Tran Van P."/>
        </authorList>
    </citation>
    <scope>NUCLEOTIDE SEQUENCE</scope>
</reference>
<proteinExistence type="predicted"/>
<sequence>MNAYYIQDRLEAQSWARHYQQLAREEKEAELADDMEKGLPQHLFESLCIDHLQRHGASKKSITRAFDDDVEFQERMAEHIRYMVETIAHHQVDIDSEELITTLRQTAFKGDASDAQFIALLIVANQYGLNPWTKEIYAFPDKQNGIVPVVGVDGWSRIINENQQFDGMDFEQDNESCTCRIYRKDRNHPICVTEWMDECRREPFKTREGREITGPWQSHPKRMLRHKAMIQCARLAFGFAGIYDKDEAERIVENTAYTAERQPERDITPVNDETMQEINTLLIALDKTWDDDLLPLCSQIFRRDIRASSELTQAEAVKALGFLKQKAAEQKGDDAWHKLRLGVITASEVHNVIAKPRSGKKWPDMKMSYFHTLLAEVCTGVAPEVNAKALAWGKQYENDARTLFEFTSGVNVTESPIIYRDESMRTACSPDGLCSDGNGLELKCPFTSRDFMKFRLGGFEAIKSAYMAQVQYSMWVTRKNAWYFANYDPRMKREGLHYVVIERDEKYMASFDEIVPEFIEKMDEALAEIGFVFGEQWR</sequence>
<dbReference type="AlphaFoldDB" id="A0A7R8VU07"/>
<dbReference type="Gene3D" id="3.90.320.10">
    <property type="match status" value="1"/>
</dbReference>
<organism evidence="2">
    <name type="scientific">Timema douglasi</name>
    <name type="common">Walking stick</name>
    <dbReference type="NCBI Taxonomy" id="61478"/>
    <lineage>
        <taxon>Eukaryota</taxon>
        <taxon>Metazoa</taxon>
        <taxon>Ecdysozoa</taxon>
        <taxon>Arthropoda</taxon>
        <taxon>Hexapoda</taxon>
        <taxon>Insecta</taxon>
        <taxon>Pterygota</taxon>
        <taxon>Neoptera</taxon>
        <taxon>Polyneoptera</taxon>
        <taxon>Phasmatodea</taxon>
        <taxon>Timematodea</taxon>
        <taxon>Timematoidea</taxon>
        <taxon>Timematidae</taxon>
        <taxon>Timema</taxon>
    </lineage>
</organism>
<dbReference type="InterPro" id="IPR051703">
    <property type="entry name" value="NF-kappa-B_Signaling_Reg"/>
</dbReference>
<dbReference type="InterPro" id="IPR042034">
    <property type="entry name" value="Gam_sf"/>
</dbReference>
<feature type="domain" description="YqaJ viral recombinase" evidence="1">
    <location>
        <begin position="336"/>
        <end position="479"/>
    </location>
</feature>
<dbReference type="GO" id="GO:0060703">
    <property type="term" value="F:deoxyribonuclease inhibitor activity"/>
    <property type="evidence" value="ECO:0007669"/>
    <property type="project" value="InterPro"/>
</dbReference>
<dbReference type="InterPro" id="IPR011604">
    <property type="entry name" value="PDDEXK-like_dom_sf"/>
</dbReference>
<dbReference type="CDD" id="cd22343">
    <property type="entry name" value="PDDEXK_lambda_exonuclease-like"/>
    <property type="match status" value="1"/>
</dbReference>
<dbReference type="Gene3D" id="1.10.10.2020">
    <property type="entry name" value="Host-nuclease inhibitor protein Gam"/>
    <property type="match status" value="1"/>
</dbReference>
<accession>A0A7R8VU07</accession>
<dbReference type="Pfam" id="PF06064">
    <property type="entry name" value="Gam"/>
    <property type="match status" value="1"/>
</dbReference>
<dbReference type="InterPro" id="IPR019080">
    <property type="entry name" value="YqaJ_viral_recombinase"/>
</dbReference>
<dbReference type="InterPro" id="IPR009274">
    <property type="entry name" value="Gam"/>
</dbReference>
<dbReference type="InterPro" id="IPR010183">
    <property type="entry name" value="Phage_lambda_Bet"/>
</dbReference>
<dbReference type="EMBL" id="OA569831">
    <property type="protein sequence ID" value="CAD7202817.1"/>
    <property type="molecule type" value="Genomic_DNA"/>
</dbReference>
<evidence type="ECO:0000259" key="1">
    <source>
        <dbReference type="Pfam" id="PF09588"/>
    </source>
</evidence>